<keyword evidence="9" id="KW-0472">Membrane</keyword>
<organism evidence="14 15">
    <name type="scientific">Branchiostoma lanceolatum</name>
    <name type="common">Common lancelet</name>
    <name type="synonym">Amphioxus lanceolatum</name>
    <dbReference type="NCBI Taxonomy" id="7740"/>
    <lineage>
        <taxon>Eukaryota</taxon>
        <taxon>Metazoa</taxon>
        <taxon>Chordata</taxon>
        <taxon>Cephalochordata</taxon>
        <taxon>Leptocardii</taxon>
        <taxon>Amphioxiformes</taxon>
        <taxon>Branchiostomatidae</taxon>
        <taxon>Branchiostoma</taxon>
    </lineage>
</organism>
<comment type="subcellular location">
    <subcellularLocation>
        <location evidence="1">Golgi apparatus</location>
        <location evidence="1">Golgi stack membrane</location>
        <topology evidence="1">Single-pass type II membrane protein</topology>
    </subcellularLocation>
</comment>
<dbReference type="EC" id="2.4.3.1" evidence="13"/>
<proteinExistence type="inferred from homology"/>
<dbReference type="InterPro" id="IPR038578">
    <property type="entry name" value="GT29-like_sf"/>
</dbReference>
<keyword evidence="8" id="KW-0333">Golgi apparatus</keyword>
<sequence length="387" mass="44241">MTKRTLLFFVTGLCVCIMVYGILSSTLLARIMHMPCRIVNDVQQQLQMVRNITPEPLLSDQGVNRSQRSDGVDLVGTSEKVLSNRTGIRPSDADTVFNSREEMPCVSDLREELLCALKKNVPFSTITRKQASRDVRNVVLPEESLEKLAHFNSCAVVSSSHALRLHTYGQEIDSHDIVLRFNCAPTDQFEQFVGSRTDIRMINTLVPLRHCQEEFWSRNSTMFKHGILVVGNMDGINFGPRGSLDIRPHIRQAFDNLVKYSRTFPKRAKPFIQRPRFGQDIMAELARFCVTTGLCDRPRLRPSSGMLGIVMMLHLCDWVRVYELVPSNKDDSKLMYYFDEKTMWTAHDMHSYSQERVYVRTLSLTPEKGIEHTGVVLLKGFSQTQCD</sequence>
<evidence type="ECO:0000256" key="3">
    <source>
        <dbReference type="ARBA" id="ARBA00022676"/>
    </source>
</evidence>
<evidence type="ECO:0000256" key="7">
    <source>
        <dbReference type="ARBA" id="ARBA00022989"/>
    </source>
</evidence>
<keyword evidence="10" id="KW-1015">Disulfide bond</keyword>
<dbReference type="FunFam" id="3.90.1480.20:FF:000020">
    <property type="entry name" value="Uncharacterized protein"/>
    <property type="match status" value="1"/>
</dbReference>
<dbReference type="AlphaFoldDB" id="A0A8J9W4D5"/>
<dbReference type="PANTHER" id="PTHR46059:SF1">
    <property type="entry name" value="BETA-GALACTOSIDE ALPHA-2,6-SIALYLTRANSFERASE"/>
    <property type="match status" value="1"/>
</dbReference>
<evidence type="ECO:0000256" key="1">
    <source>
        <dbReference type="ARBA" id="ARBA00004447"/>
    </source>
</evidence>
<dbReference type="GO" id="GO:0032580">
    <property type="term" value="C:Golgi cisterna membrane"/>
    <property type="evidence" value="ECO:0007669"/>
    <property type="project" value="UniProtKB-SubCell"/>
</dbReference>
<keyword evidence="6" id="KW-0735">Signal-anchor</keyword>
<comment type="similarity">
    <text evidence="2">Belongs to the glycosyltransferase 29 family.</text>
</comment>
<evidence type="ECO:0000256" key="5">
    <source>
        <dbReference type="ARBA" id="ARBA00022692"/>
    </source>
</evidence>
<evidence type="ECO:0000256" key="10">
    <source>
        <dbReference type="ARBA" id="ARBA00023157"/>
    </source>
</evidence>
<dbReference type="OrthoDB" id="10264956at2759"/>
<name>A0A8J9W4D5_BRALA</name>
<evidence type="ECO:0000256" key="4">
    <source>
        <dbReference type="ARBA" id="ARBA00022679"/>
    </source>
</evidence>
<dbReference type="PANTHER" id="PTHR46059">
    <property type="entry name" value="BETA-GALACTOSIDE ALPHA-2,6-SIALYLTRANSFERASE"/>
    <property type="match status" value="1"/>
</dbReference>
<evidence type="ECO:0000313" key="15">
    <source>
        <dbReference type="Proteomes" id="UP000838412"/>
    </source>
</evidence>
<protein>
    <recommendedName>
        <fullName evidence="13">beta-galactoside alpha-(2,6)-sialyltransferase</fullName>
        <ecNumber evidence="13">2.4.3.1</ecNumber>
    </recommendedName>
</protein>
<dbReference type="GO" id="GO:0003835">
    <property type="term" value="F:beta-galactoside alpha-2,6-sialyltransferase activity"/>
    <property type="evidence" value="ECO:0007669"/>
    <property type="project" value="UniProtKB-EC"/>
</dbReference>
<keyword evidence="15" id="KW-1185">Reference proteome</keyword>
<comment type="catalytic activity">
    <reaction evidence="12">
        <text>a beta-D-galactoside + CMP-N-acetyl-beta-neuraminate = an N-acetyl-alpha-neuraminyl-(2-&gt;6)-beta-D-galactosyl derivative + CMP + H(+)</text>
        <dbReference type="Rhea" id="RHEA:52104"/>
        <dbReference type="ChEBI" id="CHEBI:15378"/>
        <dbReference type="ChEBI" id="CHEBI:28034"/>
        <dbReference type="ChEBI" id="CHEBI:57812"/>
        <dbReference type="ChEBI" id="CHEBI:60377"/>
        <dbReference type="ChEBI" id="CHEBI:136398"/>
        <dbReference type="EC" id="2.4.3.1"/>
    </reaction>
</comment>
<keyword evidence="3" id="KW-0328">Glycosyltransferase</keyword>
<evidence type="ECO:0000256" key="9">
    <source>
        <dbReference type="ARBA" id="ARBA00023136"/>
    </source>
</evidence>
<evidence type="ECO:0000256" key="12">
    <source>
        <dbReference type="ARBA" id="ARBA00034249"/>
    </source>
</evidence>
<evidence type="ECO:0000256" key="8">
    <source>
        <dbReference type="ARBA" id="ARBA00023034"/>
    </source>
</evidence>
<dbReference type="GO" id="GO:0097503">
    <property type="term" value="P:sialylation"/>
    <property type="evidence" value="ECO:0007669"/>
    <property type="project" value="TreeGrafter"/>
</dbReference>
<keyword evidence="7" id="KW-1133">Transmembrane helix</keyword>
<dbReference type="EMBL" id="OV696696">
    <property type="protein sequence ID" value="CAH1239633.1"/>
    <property type="molecule type" value="Genomic_DNA"/>
</dbReference>
<dbReference type="InterPro" id="IPR001675">
    <property type="entry name" value="Glyco_trans_29"/>
</dbReference>
<evidence type="ECO:0000256" key="2">
    <source>
        <dbReference type="ARBA" id="ARBA00006003"/>
    </source>
</evidence>
<gene>
    <name evidence="14" type="primary">ST6GAL1</name>
    <name evidence="14" type="ORF">BLAG_LOCUS3873</name>
</gene>
<dbReference type="Pfam" id="PF00777">
    <property type="entry name" value="Glyco_transf_29"/>
    <property type="match status" value="1"/>
</dbReference>
<keyword evidence="5" id="KW-0812">Transmembrane</keyword>
<dbReference type="Gene3D" id="3.90.1480.20">
    <property type="entry name" value="Glycosyl transferase family 29"/>
    <property type="match status" value="1"/>
</dbReference>
<reference evidence="14" key="1">
    <citation type="submission" date="2022-01" db="EMBL/GenBank/DDBJ databases">
        <authorList>
            <person name="Braso-Vives M."/>
        </authorList>
    </citation>
    <scope>NUCLEOTIDE SEQUENCE</scope>
</reference>
<evidence type="ECO:0000256" key="11">
    <source>
        <dbReference type="ARBA" id="ARBA00023180"/>
    </source>
</evidence>
<dbReference type="Proteomes" id="UP000838412">
    <property type="component" value="Chromosome 11"/>
</dbReference>
<evidence type="ECO:0000313" key="14">
    <source>
        <dbReference type="EMBL" id="CAH1239633.1"/>
    </source>
</evidence>
<keyword evidence="11" id="KW-0325">Glycoprotein</keyword>
<keyword evidence="4" id="KW-0808">Transferase</keyword>
<accession>A0A8J9W4D5</accession>
<evidence type="ECO:0000256" key="13">
    <source>
        <dbReference type="ARBA" id="ARBA00034329"/>
    </source>
</evidence>
<evidence type="ECO:0000256" key="6">
    <source>
        <dbReference type="ARBA" id="ARBA00022968"/>
    </source>
</evidence>